<dbReference type="GO" id="GO:0005634">
    <property type="term" value="C:nucleus"/>
    <property type="evidence" value="ECO:0007669"/>
    <property type="project" value="TreeGrafter"/>
</dbReference>
<sequence>MSWAKALEIYARTAPDTISKDVLLRFMDDTITIRDAYRKAMYHYLILPRLPSSLVSNPSQISSLKCLLSGDKEEALHVLQVLGKEAEVAKTDILEDMQKKHGFQWTVNIGFHAVPSMEHIHLHVVSSDLLSSALKNKKHYNSFSPKLGFFIHLSDVLSWLTEGASDSRLNINSAKYEPLLKTDLSCFKCDESFKRMPRLKEHLEDEWKKEKRHAVKENARKRQRGADGGEDMERAAKKHIGEKEVASLADGQ</sequence>
<protein>
    <submittedName>
        <fullName evidence="3">HIT-like protein</fullName>
    </submittedName>
</protein>
<dbReference type="GO" id="GO:0033699">
    <property type="term" value="F:DNA 5'-adenosine monophosphate hydrolase activity"/>
    <property type="evidence" value="ECO:0007669"/>
    <property type="project" value="TreeGrafter"/>
</dbReference>
<proteinExistence type="predicted"/>
<dbReference type="HOGENOM" id="CLU_066882_1_1_1"/>
<reference evidence="3 4" key="1">
    <citation type="journal article" date="2012" name="Science">
        <title>The Paleozoic origin of enzymatic lignin decomposition reconstructed from 31 fungal genomes.</title>
        <authorList>
            <person name="Floudas D."/>
            <person name="Binder M."/>
            <person name="Riley R."/>
            <person name="Barry K."/>
            <person name="Blanchette R.A."/>
            <person name="Henrissat B."/>
            <person name="Martinez A.T."/>
            <person name="Otillar R."/>
            <person name="Spatafora J.W."/>
            <person name="Yadav J.S."/>
            <person name="Aerts A."/>
            <person name="Benoit I."/>
            <person name="Boyd A."/>
            <person name="Carlson A."/>
            <person name="Copeland A."/>
            <person name="Coutinho P.M."/>
            <person name="de Vries R.P."/>
            <person name="Ferreira P."/>
            <person name="Findley K."/>
            <person name="Foster B."/>
            <person name="Gaskell J."/>
            <person name="Glotzer D."/>
            <person name="Gorecki P."/>
            <person name="Heitman J."/>
            <person name="Hesse C."/>
            <person name="Hori C."/>
            <person name="Igarashi K."/>
            <person name="Jurgens J.A."/>
            <person name="Kallen N."/>
            <person name="Kersten P."/>
            <person name="Kohler A."/>
            <person name="Kuees U."/>
            <person name="Kumar T.K.A."/>
            <person name="Kuo A."/>
            <person name="LaButti K."/>
            <person name="Larrondo L.F."/>
            <person name="Lindquist E."/>
            <person name="Ling A."/>
            <person name="Lombard V."/>
            <person name="Lucas S."/>
            <person name="Lundell T."/>
            <person name="Martin R."/>
            <person name="McLaughlin D.J."/>
            <person name="Morgenstern I."/>
            <person name="Morin E."/>
            <person name="Murat C."/>
            <person name="Nagy L.G."/>
            <person name="Nolan M."/>
            <person name="Ohm R.A."/>
            <person name="Patyshakuliyeva A."/>
            <person name="Rokas A."/>
            <person name="Ruiz-Duenas F.J."/>
            <person name="Sabat G."/>
            <person name="Salamov A."/>
            <person name="Samejima M."/>
            <person name="Schmutz J."/>
            <person name="Slot J.C."/>
            <person name="St John F."/>
            <person name="Stenlid J."/>
            <person name="Sun H."/>
            <person name="Sun S."/>
            <person name="Syed K."/>
            <person name="Tsang A."/>
            <person name="Wiebenga A."/>
            <person name="Young D."/>
            <person name="Pisabarro A."/>
            <person name="Eastwood D.C."/>
            <person name="Martin F."/>
            <person name="Cullen D."/>
            <person name="Grigoriev I.V."/>
            <person name="Hibbett D.S."/>
        </authorList>
    </citation>
    <scope>NUCLEOTIDE SEQUENCE [LARGE SCALE GENOMIC DNA]</scope>
    <source>
        <strain evidence="3 4">DJM-731 SS1</strain>
    </source>
</reference>
<dbReference type="GO" id="GO:0000012">
    <property type="term" value="P:single strand break repair"/>
    <property type="evidence" value="ECO:0007669"/>
    <property type="project" value="TreeGrafter"/>
</dbReference>
<dbReference type="Proteomes" id="UP000030653">
    <property type="component" value="Unassembled WGS sequence"/>
</dbReference>
<evidence type="ECO:0000256" key="1">
    <source>
        <dbReference type="SAM" id="MobiDB-lite"/>
    </source>
</evidence>
<dbReference type="GO" id="GO:1990165">
    <property type="term" value="F:single-strand break-containing DNA binding"/>
    <property type="evidence" value="ECO:0007669"/>
    <property type="project" value="TreeGrafter"/>
</dbReference>
<dbReference type="STRING" id="1858805.M5GAW9"/>
<dbReference type="GeneID" id="63690748"/>
<dbReference type="OMA" id="IHDMFPK"/>
<dbReference type="GO" id="GO:0003697">
    <property type="term" value="F:single-stranded DNA binding"/>
    <property type="evidence" value="ECO:0007669"/>
    <property type="project" value="TreeGrafter"/>
</dbReference>
<dbReference type="PANTHER" id="PTHR12486">
    <property type="entry name" value="APRATAXIN-RELATED"/>
    <property type="match status" value="1"/>
</dbReference>
<organism evidence="3 4">
    <name type="scientific">Dacryopinax primogenitus (strain DJM 731)</name>
    <name type="common">Brown rot fungus</name>
    <dbReference type="NCBI Taxonomy" id="1858805"/>
    <lineage>
        <taxon>Eukaryota</taxon>
        <taxon>Fungi</taxon>
        <taxon>Dikarya</taxon>
        <taxon>Basidiomycota</taxon>
        <taxon>Agaricomycotina</taxon>
        <taxon>Dacrymycetes</taxon>
        <taxon>Dacrymycetales</taxon>
        <taxon>Dacrymycetaceae</taxon>
        <taxon>Dacryopinax</taxon>
    </lineage>
</organism>
<gene>
    <name evidence="3" type="ORF">DACRYDRAFT_62040</name>
</gene>
<dbReference type="EMBL" id="JH795856">
    <property type="protein sequence ID" value="EJU05530.1"/>
    <property type="molecule type" value="Genomic_DNA"/>
</dbReference>
<evidence type="ECO:0000313" key="4">
    <source>
        <dbReference type="Proteomes" id="UP000030653"/>
    </source>
</evidence>
<dbReference type="RefSeq" id="XP_040632424.1">
    <property type="nucleotide sequence ID" value="XM_040775686.1"/>
</dbReference>
<accession>M5GAW9</accession>
<dbReference type="OrthoDB" id="3512845at2759"/>
<dbReference type="PROSITE" id="PS00892">
    <property type="entry name" value="HIT_1"/>
    <property type="match status" value="1"/>
</dbReference>
<name>M5GAW9_DACPD</name>
<dbReference type="Pfam" id="PF16278">
    <property type="entry name" value="zf-C2HE"/>
    <property type="match status" value="1"/>
</dbReference>
<dbReference type="GO" id="GO:0030983">
    <property type="term" value="F:mismatched DNA binding"/>
    <property type="evidence" value="ECO:0007669"/>
    <property type="project" value="TreeGrafter"/>
</dbReference>
<dbReference type="InterPro" id="IPR019808">
    <property type="entry name" value="Histidine_triad_CS"/>
</dbReference>
<dbReference type="Pfam" id="PF11969">
    <property type="entry name" value="DcpS_C"/>
    <property type="match status" value="1"/>
</dbReference>
<dbReference type="AlphaFoldDB" id="M5GAW9"/>
<feature type="domain" description="Aprataxin C2HE/C2H2/C2HC zinc finger" evidence="2">
    <location>
        <begin position="147"/>
        <end position="209"/>
    </location>
</feature>
<dbReference type="InterPro" id="IPR032566">
    <property type="entry name" value="Znf-C2HE"/>
</dbReference>
<dbReference type="SUPFAM" id="SSF54197">
    <property type="entry name" value="HIT-like"/>
    <property type="match status" value="1"/>
</dbReference>
<feature type="region of interest" description="Disordered" evidence="1">
    <location>
        <begin position="206"/>
        <end position="252"/>
    </location>
</feature>
<dbReference type="Gene3D" id="3.30.428.10">
    <property type="entry name" value="HIT-like"/>
    <property type="match status" value="1"/>
</dbReference>
<evidence type="ECO:0000259" key="2">
    <source>
        <dbReference type="Pfam" id="PF16278"/>
    </source>
</evidence>
<feature type="compositionally biased region" description="Basic and acidic residues" evidence="1">
    <location>
        <begin position="206"/>
        <end position="245"/>
    </location>
</feature>
<dbReference type="PANTHER" id="PTHR12486:SF4">
    <property type="entry name" value="APRATAXIN"/>
    <property type="match status" value="1"/>
</dbReference>
<dbReference type="InterPro" id="IPR036265">
    <property type="entry name" value="HIT-like_sf"/>
</dbReference>
<dbReference type="GO" id="GO:0003725">
    <property type="term" value="F:double-stranded RNA binding"/>
    <property type="evidence" value="ECO:0007669"/>
    <property type="project" value="TreeGrafter"/>
</dbReference>
<keyword evidence="4" id="KW-1185">Reference proteome</keyword>
<evidence type="ECO:0000313" key="3">
    <source>
        <dbReference type="EMBL" id="EJU05530.1"/>
    </source>
</evidence>